<gene>
    <name evidence="3" type="ORF">OUO13_05730</name>
</gene>
<accession>A0A9X3EBU4</accession>
<evidence type="ECO:0000256" key="1">
    <source>
        <dbReference type="ARBA" id="ARBA00022849"/>
    </source>
</evidence>
<evidence type="ECO:0000259" key="2">
    <source>
        <dbReference type="SMART" id="SM00226"/>
    </source>
</evidence>
<dbReference type="InterPro" id="IPR023485">
    <property type="entry name" value="Ptyr_pPase"/>
</dbReference>
<dbReference type="Gene3D" id="3.40.50.2300">
    <property type="match status" value="1"/>
</dbReference>
<dbReference type="PANTHER" id="PTHR43428">
    <property type="entry name" value="ARSENATE REDUCTASE"/>
    <property type="match status" value="1"/>
</dbReference>
<keyword evidence="4" id="KW-1185">Reference proteome</keyword>
<dbReference type="AlphaFoldDB" id="A0A9X3EBU4"/>
<dbReference type="CDD" id="cd16345">
    <property type="entry name" value="LMWP_ArsC"/>
    <property type="match status" value="1"/>
</dbReference>
<dbReference type="SMART" id="SM00226">
    <property type="entry name" value="LMWPc"/>
    <property type="match status" value="1"/>
</dbReference>
<dbReference type="PANTHER" id="PTHR43428:SF1">
    <property type="entry name" value="ARSENATE REDUCTASE"/>
    <property type="match status" value="1"/>
</dbReference>
<organism evidence="3 4">
    <name type="scientific">Parathalassolituus penaei</name>
    <dbReference type="NCBI Taxonomy" id="2997323"/>
    <lineage>
        <taxon>Bacteria</taxon>
        <taxon>Pseudomonadati</taxon>
        <taxon>Pseudomonadota</taxon>
        <taxon>Gammaproteobacteria</taxon>
        <taxon>Oceanospirillales</taxon>
        <taxon>Oceanospirillaceae</taxon>
        <taxon>Parathalassolituus</taxon>
    </lineage>
</organism>
<dbReference type="GO" id="GO:0046685">
    <property type="term" value="P:response to arsenic-containing substance"/>
    <property type="evidence" value="ECO:0007669"/>
    <property type="project" value="UniProtKB-KW"/>
</dbReference>
<dbReference type="SUPFAM" id="SSF52788">
    <property type="entry name" value="Phosphotyrosine protein phosphatases I"/>
    <property type="match status" value="1"/>
</dbReference>
<dbReference type="Proteomes" id="UP001150830">
    <property type="component" value="Unassembled WGS sequence"/>
</dbReference>
<evidence type="ECO:0000313" key="4">
    <source>
        <dbReference type="Proteomes" id="UP001150830"/>
    </source>
</evidence>
<dbReference type="InterPro" id="IPR036196">
    <property type="entry name" value="Ptyr_pPase_sf"/>
</dbReference>
<protein>
    <submittedName>
        <fullName evidence="3">Arsenate reductase ArsC</fullName>
    </submittedName>
</protein>
<keyword evidence="1" id="KW-0059">Arsenical resistance</keyword>
<sequence length="157" mass="16732">MLKLLFVCTHNRCRSITAEAVARHAGAGVLDVRSAGSQPAGVVYPGTLVALQRHGMSTDNLISQSWDEFEEFAPDFVITVCDSAAAESCPVWMGAGSKVHWGLADPSKLPAGAEQDAAFDRLIGILENRIQRLCDGLPACVDQAARKSLLQSLVEPA</sequence>
<reference evidence="3" key="1">
    <citation type="submission" date="2022-11" db="EMBL/GenBank/DDBJ databases">
        <title>Parathalassolutuus dongxingensis gen. nov., sp. nov., a novel member of family Oceanospirillaceae isolated from a coastal shrimp pond in Guangxi, China.</title>
        <authorList>
            <person name="Chen H."/>
        </authorList>
    </citation>
    <scope>NUCLEOTIDE SEQUENCE</scope>
    <source>
        <strain evidence="3">G-43</strain>
    </source>
</reference>
<feature type="domain" description="Phosphotyrosine protein phosphatase I" evidence="2">
    <location>
        <begin position="2"/>
        <end position="136"/>
    </location>
</feature>
<dbReference type="Pfam" id="PF01451">
    <property type="entry name" value="LMWPc"/>
    <property type="match status" value="1"/>
</dbReference>
<proteinExistence type="predicted"/>
<comment type="caution">
    <text evidence="3">The sequence shown here is derived from an EMBL/GenBank/DDBJ whole genome shotgun (WGS) entry which is preliminary data.</text>
</comment>
<dbReference type="EMBL" id="JAPNOA010000018">
    <property type="protein sequence ID" value="MCY0964677.1"/>
    <property type="molecule type" value="Genomic_DNA"/>
</dbReference>
<evidence type="ECO:0000313" key="3">
    <source>
        <dbReference type="EMBL" id="MCY0964677.1"/>
    </source>
</evidence>
<name>A0A9X3EBU4_9GAMM</name>
<dbReference type="RefSeq" id="WP_283172888.1">
    <property type="nucleotide sequence ID" value="NZ_JAPNOA010000018.1"/>
</dbReference>